<protein>
    <submittedName>
        <fullName evidence="2">Uncharacterized protein</fullName>
    </submittedName>
</protein>
<feature type="compositionally biased region" description="Gly residues" evidence="1">
    <location>
        <begin position="39"/>
        <end position="48"/>
    </location>
</feature>
<evidence type="ECO:0000313" key="3">
    <source>
        <dbReference type="Proteomes" id="UP000832011"/>
    </source>
</evidence>
<evidence type="ECO:0000313" key="2">
    <source>
        <dbReference type="EMBL" id="UOO89489.1"/>
    </source>
</evidence>
<gene>
    <name evidence="2" type="ORF">LVJ82_00470</name>
</gene>
<accession>A0ABY4E1W5</accession>
<dbReference type="Proteomes" id="UP000832011">
    <property type="component" value="Chromosome"/>
</dbReference>
<sequence length="314" mass="33907">MSTNQSNRESWRKFLGIKDQSSGLESGRVGGAIDRTAGRSGGAGGGGSLDSDTVPEGEESSGAEKGDGAGDAGKQIKQGDKFDRLEDLYDCETGEKVKIDGLGNDGSEQYPTGFEDCKEQPTDPSYETGYYWKATSKASTDGVITSETTGYSQTVGEANTFCLGNPNLSQEARDQLGGSFTGSLGGCYDSACHRTYLVSVTRQNCSAEYNAVCDLPPPKSKWPAPDRNHLTWNKEKGCFEPLCPELNNQVLDKYKSCEKERILCDKDGNKVKVAVDGDTVKVTQAKYNQTAEIKDGKVQTVKKLTESQTEAEFK</sequence>
<reference evidence="2 3" key="1">
    <citation type="journal article" date="2022" name="Res Sq">
        <title>Evolution of multicellular longitudinally dividing oral cavity symbionts (Neisseriaceae).</title>
        <authorList>
            <person name="Nyongesa S."/>
            <person name="Weber P."/>
            <person name="Bernet E."/>
            <person name="Pullido F."/>
            <person name="Nieckarz M."/>
            <person name="Delaby M."/>
            <person name="Nieves C."/>
            <person name="Viehboeck T."/>
            <person name="Krause N."/>
            <person name="Rivera-Millot A."/>
            <person name="Nakamura A."/>
            <person name="Vischer N."/>
            <person name="VanNieuwenhze M."/>
            <person name="Brun Y."/>
            <person name="Cava F."/>
            <person name="Bulgheresi S."/>
            <person name="Veyrier F."/>
        </authorList>
    </citation>
    <scope>NUCLEOTIDE SEQUENCE [LARGE SCALE GENOMIC DNA]</scope>
    <source>
        <strain evidence="2 3">SN4</strain>
    </source>
</reference>
<feature type="region of interest" description="Disordered" evidence="1">
    <location>
        <begin position="1"/>
        <end position="81"/>
    </location>
</feature>
<proteinExistence type="predicted"/>
<keyword evidence="3" id="KW-1185">Reference proteome</keyword>
<dbReference type="RefSeq" id="WP_058357178.1">
    <property type="nucleotide sequence ID" value="NZ_CABKVG010000010.1"/>
</dbReference>
<name>A0ABY4E1W5_9NEIS</name>
<dbReference type="EMBL" id="CP091511">
    <property type="protein sequence ID" value="UOO89489.1"/>
    <property type="molecule type" value="Genomic_DNA"/>
</dbReference>
<organism evidence="2 3">
    <name type="scientific">Vitreoscilla massiliensis</name>
    <dbReference type="NCBI Taxonomy" id="1689272"/>
    <lineage>
        <taxon>Bacteria</taxon>
        <taxon>Pseudomonadati</taxon>
        <taxon>Pseudomonadota</taxon>
        <taxon>Betaproteobacteria</taxon>
        <taxon>Neisseriales</taxon>
        <taxon>Neisseriaceae</taxon>
        <taxon>Vitreoscilla</taxon>
    </lineage>
</organism>
<evidence type="ECO:0000256" key="1">
    <source>
        <dbReference type="SAM" id="MobiDB-lite"/>
    </source>
</evidence>